<gene>
    <name evidence="2" type="ORF">ARN_35510</name>
</gene>
<dbReference type="EMBL" id="FN545267">
    <property type="protein sequence ID" value="CBA76441.1"/>
    <property type="molecule type" value="Genomic_DNA"/>
</dbReference>
<feature type="domain" description="DUF1731" evidence="1">
    <location>
        <begin position="1"/>
        <end position="38"/>
    </location>
</feature>
<organism evidence="2">
    <name type="scientific">Arsenophonus nasoniae</name>
    <name type="common">son-killer infecting Nasonia vitripennis</name>
    <dbReference type="NCBI Taxonomy" id="638"/>
    <lineage>
        <taxon>Bacteria</taxon>
        <taxon>Pseudomonadati</taxon>
        <taxon>Pseudomonadota</taxon>
        <taxon>Gammaproteobacteria</taxon>
        <taxon>Enterobacterales</taxon>
        <taxon>Morganellaceae</taxon>
        <taxon>Arsenophonus</taxon>
    </lineage>
</organism>
<sequence>MGESAALMLSGQQAIPKRLEEAGFKFHYVDLKKALESLLLTSSEETIT</sequence>
<dbReference type="Pfam" id="PF08338">
    <property type="entry name" value="DUF1731"/>
    <property type="match status" value="1"/>
</dbReference>
<evidence type="ECO:0000313" key="2">
    <source>
        <dbReference type="EMBL" id="CBA76441.1"/>
    </source>
</evidence>
<reference evidence="2" key="1">
    <citation type="journal article" date="2010" name="Insect Mol. Biol.">
        <title>The draft genome sequence of Arsenophonus nasoniae, son-killer bacterium of Nasonia vitripennis, reveals genes associated with virulence and symbiosis.</title>
        <authorList>
            <person name="Wilkes T."/>
            <person name="Darby A.C."/>
            <person name="Choi J."/>
            <person name="Colborne J.K."/>
            <person name="Werren J.H."/>
            <person name="Hurst G.D.D."/>
        </authorList>
    </citation>
    <scope>NUCLEOTIDE SEQUENCE</scope>
</reference>
<dbReference type="AlphaFoldDB" id="D2U4D7"/>
<dbReference type="InterPro" id="IPR013549">
    <property type="entry name" value="DUF1731"/>
</dbReference>
<accession>D2U4D7</accession>
<name>D2U4D7_9GAMM</name>
<proteinExistence type="predicted"/>
<evidence type="ECO:0000259" key="1">
    <source>
        <dbReference type="Pfam" id="PF08338"/>
    </source>
</evidence>
<protein>
    <submittedName>
        <fullName evidence="2">Putative sugar nucleotide epimerase</fullName>
    </submittedName>
</protein>